<evidence type="ECO:0000256" key="15">
    <source>
        <dbReference type="SAM" id="Phobius"/>
    </source>
</evidence>
<dbReference type="PROSITE" id="PS50850">
    <property type="entry name" value="MFS"/>
    <property type="match status" value="1"/>
</dbReference>
<keyword evidence="4" id="KW-0813">Transport</keyword>
<dbReference type="PROSITE" id="PS00216">
    <property type="entry name" value="SUGAR_TRANSPORT_1"/>
    <property type="match status" value="1"/>
</dbReference>
<keyword evidence="6 15" id="KW-1133">Transmembrane helix</keyword>
<comment type="catalytic activity">
    <reaction evidence="12">
        <text>D-glucosamine(out) = D-glucosamine(in)</text>
        <dbReference type="Rhea" id="RHEA:78423"/>
        <dbReference type="ChEBI" id="CHEBI:58723"/>
    </reaction>
    <physiologicalReaction direction="left-to-right" evidence="12">
        <dbReference type="Rhea" id="RHEA:78424"/>
    </physiologicalReaction>
</comment>
<proteinExistence type="inferred from homology"/>
<evidence type="ECO:0000256" key="6">
    <source>
        <dbReference type="ARBA" id="ARBA00022989"/>
    </source>
</evidence>
<evidence type="ECO:0000256" key="5">
    <source>
        <dbReference type="ARBA" id="ARBA00022692"/>
    </source>
</evidence>
<evidence type="ECO:0000256" key="13">
    <source>
        <dbReference type="ARBA" id="ARBA00044710"/>
    </source>
</evidence>
<feature type="transmembrane region" description="Helical" evidence="15">
    <location>
        <begin position="153"/>
        <end position="176"/>
    </location>
</feature>
<dbReference type="InterPro" id="IPR005828">
    <property type="entry name" value="MFS_sugar_transport-like"/>
</dbReference>
<dbReference type="InterPro" id="IPR003663">
    <property type="entry name" value="Sugar/inositol_transpt"/>
</dbReference>
<comment type="catalytic activity">
    <reaction evidence="11">
        <text>D-mannose(out) = D-mannose(in)</text>
        <dbReference type="Rhea" id="RHEA:78391"/>
        <dbReference type="ChEBI" id="CHEBI:4208"/>
    </reaction>
    <physiologicalReaction direction="left-to-right" evidence="11">
        <dbReference type="Rhea" id="RHEA:78392"/>
    </physiologicalReaction>
</comment>
<evidence type="ECO:0000256" key="1">
    <source>
        <dbReference type="ARBA" id="ARBA00004141"/>
    </source>
</evidence>
<evidence type="ECO:0000256" key="9">
    <source>
        <dbReference type="ARBA" id="ARBA00044648"/>
    </source>
</evidence>
<comment type="catalytic activity">
    <reaction evidence="13">
        <text>D-fructose(out) = D-fructose(in)</text>
        <dbReference type="Rhea" id="RHEA:60372"/>
        <dbReference type="ChEBI" id="CHEBI:37721"/>
    </reaction>
    <physiologicalReaction direction="left-to-right" evidence="13">
        <dbReference type="Rhea" id="RHEA:60373"/>
    </physiologicalReaction>
</comment>
<dbReference type="GO" id="GO:0016020">
    <property type="term" value="C:membrane"/>
    <property type="evidence" value="ECO:0007669"/>
    <property type="project" value="UniProtKB-SubCell"/>
</dbReference>
<dbReference type="Pfam" id="PF00083">
    <property type="entry name" value="Sugar_tr"/>
    <property type="match status" value="1"/>
</dbReference>
<dbReference type="InterPro" id="IPR036259">
    <property type="entry name" value="MFS_trans_sf"/>
</dbReference>
<dbReference type="AlphaFoldDB" id="A0A813K0T4"/>
<comment type="caution">
    <text evidence="17">The sequence shown here is derived from an EMBL/GenBank/DDBJ whole genome shotgun (WGS) entry which is preliminary data.</text>
</comment>
<sequence>IGIGLMLMLIQQFSGVNAIIFFQDTIFQDAGMADAASLGFYVMLLQVVVTGVSIPLMDSAGRKVLLLTATIGMCVCCVGMLLFFIKTSPGWLALVCSFGYIAFFSIGLGPIPWLMMGELFPQQIRSNASSIAAALNWSCSFVTTETVSSLKGAIGFSGVFGLYACVLALGTVYVALRVPETKGKSFAELEQMLGTQRSRDIPLISPSF</sequence>
<evidence type="ECO:0000256" key="10">
    <source>
        <dbReference type="ARBA" id="ARBA00044656"/>
    </source>
</evidence>
<evidence type="ECO:0000256" key="14">
    <source>
        <dbReference type="ARBA" id="ARBA00044780"/>
    </source>
</evidence>
<protein>
    <recommendedName>
        <fullName evidence="14">Hexose transporter 1</fullName>
    </recommendedName>
</protein>
<dbReference type="InterPro" id="IPR050814">
    <property type="entry name" value="Myo-inositol_Transporter"/>
</dbReference>
<organism evidence="17 18">
    <name type="scientific">Polarella glacialis</name>
    <name type="common">Dinoflagellate</name>
    <dbReference type="NCBI Taxonomy" id="89957"/>
    <lineage>
        <taxon>Eukaryota</taxon>
        <taxon>Sar</taxon>
        <taxon>Alveolata</taxon>
        <taxon>Dinophyceae</taxon>
        <taxon>Suessiales</taxon>
        <taxon>Suessiaceae</taxon>
        <taxon>Polarella</taxon>
    </lineage>
</organism>
<feature type="transmembrane region" description="Helical" evidence="15">
    <location>
        <begin position="38"/>
        <end position="57"/>
    </location>
</feature>
<evidence type="ECO:0000259" key="16">
    <source>
        <dbReference type="PROSITE" id="PS50850"/>
    </source>
</evidence>
<dbReference type="EMBL" id="CAJNNW010027397">
    <property type="protein sequence ID" value="CAE8691249.1"/>
    <property type="molecule type" value="Genomic_DNA"/>
</dbReference>
<comment type="catalytic activity">
    <reaction evidence="8">
        <text>D-galactose(in) = D-galactose(out)</text>
        <dbReference type="Rhea" id="RHEA:34915"/>
        <dbReference type="ChEBI" id="CHEBI:4139"/>
    </reaction>
    <physiologicalReaction direction="right-to-left" evidence="8">
        <dbReference type="Rhea" id="RHEA:34917"/>
    </physiologicalReaction>
</comment>
<dbReference type="PRINTS" id="PR00171">
    <property type="entry name" value="SUGRTRNSPORT"/>
</dbReference>
<gene>
    <name evidence="17" type="ORF">PGLA2088_LOCUS27314</name>
</gene>
<comment type="catalytic activity">
    <reaction evidence="9">
        <text>D-glucose(out) = D-glucose(in)</text>
        <dbReference type="Rhea" id="RHEA:60376"/>
        <dbReference type="ChEBI" id="CHEBI:4167"/>
    </reaction>
    <physiologicalReaction direction="left-to-right" evidence="9">
        <dbReference type="Rhea" id="RHEA:60377"/>
    </physiologicalReaction>
</comment>
<dbReference type="InterPro" id="IPR005829">
    <property type="entry name" value="Sugar_transporter_CS"/>
</dbReference>
<dbReference type="PANTHER" id="PTHR48020:SF12">
    <property type="entry name" value="PROTON MYO-INOSITOL COTRANSPORTER"/>
    <property type="match status" value="1"/>
</dbReference>
<evidence type="ECO:0000256" key="12">
    <source>
        <dbReference type="ARBA" id="ARBA00044668"/>
    </source>
</evidence>
<feature type="non-terminal residue" evidence="17">
    <location>
        <position position="208"/>
    </location>
</feature>
<reference evidence="17" key="1">
    <citation type="submission" date="2021-02" db="EMBL/GenBank/DDBJ databases">
        <authorList>
            <person name="Dougan E. K."/>
            <person name="Rhodes N."/>
            <person name="Thang M."/>
            <person name="Chan C."/>
        </authorList>
    </citation>
    <scope>NUCLEOTIDE SEQUENCE</scope>
</reference>
<feature type="transmembrane region" description="Helical" evidence="15">
    <location>
        <begin position="64"/>
        <end position="85"/>
    </location>
</feature>
<evidence type="ECO:0000256" key="11">
    <source>
        <dbReference type="ARBA" id="ARBA00044662"/>
    </source>
</evidence>
<feature type="transmembrane region" description="Helical" evidence="15">
    <location>
        <begin position="91"/>
        <end position="116"/>
    </location>
</feature>
<evidence type="ECO:0000256" key="8">
    <source>
        <dbReference type="ARBA" id="ARBA00044637"/>
    </source>
</evidence>
<dbReference type="PANTHER" id="PTHR48020">
    <property type="entry name" value="PROTON MYO-INOSITOL COTRANSPORTER"/>
    <property type="match status" value="1"/>
</dbReference>
<comment type="similarity">
    <text evidence="2">Belongs to the major facilitator superfamily. Sugar transporter (TC 2.A.1.1) family.</text>
</comment>
<keyword evidence="7 15" id="KW-0472">Membrane</keyword>
<evidence type="ECO:0000313" key="18">
    <source>
        <dbReference type="Proteomes" id="UP000626109"/>
    </source>
</evidence>
<dbReference type="Gene3D" id="1.20.1250.20">
    <property type="entry name" value="MFS general substrate transporter like domains"/>
    <property type="match status" value="1"/>
</dbReference>
<dbReference type="GO" id="GO:0022857">
    <property type="term" value="F:transmembrane transporter activity"/>
    <property type="evidence" value="ECO:0007669"/>
    <property type="project" value="InterPro"/>
</dbReference>
<dbReference type="InterPro" id="IPR020846">
    <property type="entry name" value="MFS_dom"/>
</dbReference>
<comment type="catalytic activity">
    <reaction evidence="10">
        <text>D-xylose(out) = D-xylose(in)</text>
        <dbReference type="Rhea" id="RHEA:78427"/>
        <dbReference type="ChEBI" id="CHEBI:53455"/>
    </reaction>
    <physiologicalReaction direction="left-to-right" evidence="10">
        <dbReference type="Rhea" id="RHEA:78428"/>
    </physiologicalReaction>
</comment>
<evidence type="ECO:0000256" key="7">
    <source>
        <dbReference type="ARBA" id="ARBA00023136"/>
    </source>
</evidence>
<evidence type="ECO:0000256" key="2">
    <source>
        <dbReference type="ARBA" id="ARBA00010992"/>
    </source>
</evidence>
<name>A0A813K0T4_POLGL</name>
<comment type="subcellular location">
    <subcellularLocation>
        <location evidence="1">Membrane</location>
        <topology evidence="1">Multi-pass membrane protein</topology>
    </subcellularLocation>
</comment>
<accession>A0A813K0T4</accession>
<feature type="domain" description="Major facilitator superfamily (MFS) profile" evidence="16">
    <location>
        <begin position="1"/>
        <end position="182"/>
    </location>
</feature>
<keyword evidence="5 15" id="KW-0812">Transmembrane</keyword>
<comment type="subunit">
    <text evidence="3">Homodimer.</text>
</comment>
<evidence type="ECO:0000256" key="3">
    <source>
        <dbReference type="ARBA" id="ARBA00011738"/>
    </source>
</evidence>
<evidence type="ECO:0000256" key="4">
    <source>
        <dbReference type="ARBA" id="ARBA00022448"/>
    </source>
</evidence>
<evidence type="ECO:0000313" key="17">
    <source>
        <dbReference type="EMBL" id="CAE8691249.1"/>
    </source>
</evidence>
<dbReference type="Proteomes" id="UP000626109">
    <property type="component" value="Unassembled WGS sequence"/>
</dbReference>
<dbReference type="SUPFAM" id="SSF103473">
    <property type="entry name" value="MFS general substrate transporter"/>
    <property type="match status" value="1"/>
</dbReference>